<dbReference type="InterPro" id="IPR050119">
    <property type="entry name" value="CCR1-9-like"/>
</dbReference>
<keyword evidence="10 13" id="KW-0675">Receptor</keyword>
<dbReference type="Gene3D" id="1.20.1070.10">
    <property type="entry name" value="Rhodopsin 7-helix transmembrane proteins"/>
    <property type="match status" value="1"/>
</dbReference>
<evidence type="ECO:0000256" key="9">
    <source>
        <dbReference type="ARBA" id="ARBA00023157"/>
    </source>
</evidence>
<dbReference type="GO" id="GO:0019722">
    <property type="term" value="P:calcium-mediated signaling"/>
    <property type="evidence" value="ECO:0007669"/>
    <property type="project" value="TreeGrafter"/>
</dbReference>
<dbReference type="Proteomes" id="UP000261340">
    <property type="component" value="Unplaced"/>
</dbReference>
<dbReference type="GO" id="GO:0019957">
    <property type="term" value="F:C-C chemokine binding"/>
    <property type="evidence" value="ECO:0007669"/>
    <property type="project" value="TreeGrafter"/>
</dbReference>
<dbReference type="PANTHER" id="PTHR10489">
    <property type="entry name" value="CELL ADHESION MOLECULE"/>
    <property type="match status" value="1"/>
</dbReference>
<reference evidence="16" key="1">
    <citation type="submission" date="2025-08" db="UniProtKB">
        <authorList>
            <consortium name="Ensembl"/>
        </authorList>
    </citation>
    <scope>IDENTIFICATION</scope>
</reference>
<feature type="transmembrane region" description="Helical" evidence="14">
    <location>
        <begin position="20"/>
        <end position="45"/>
    </location>
</feature>
<dbReference type="GO" id="GO:0007204">
    <property type="term" value="P:positive regulation of cytosolic calcium ion concentration"/>
    <property type="evidence" value="ECO:0007669"/>
    <property type="project" value="TreeGrafter"/>
</dbReference>
<feature type="transmembrane region" description="Helical" evidence="14">
    <location>
        <begin position="95"/>
        <end position="113"/>
    </location>
</feature>
<evidence type="ECO:0000256" key="6">
    <source>
        <dbReference type="ARBA" id="ARBA00022989"/>
    </source>
</evidence>
<evidence type="ECO:0000256" key="5">
    <source>
        <dbReference type="ARBA" id="ARBA00022753"/>
    </source>
</evidence>
<keyword evidence="3" id="KW-1003">Cell membrane</keyword>
<dbReference type="InterPro" id="IPR017452">
    <property type="entry name" value="GPCR_Rhodpsn_7TM"/>
</dbReference>
<dbReference type="STRING" id="61819.ENSACIP00000031032"/>
<proteinExistence type="inferred from homology"/>
<dbReference type="Ensembl" id="ENSACIT00000031843.1">
    <property type="protein sequence ID" value="ENSACIP00000031032.1"/>
    <property type="gene ID" value="ENSACIG00000023991.1"/>
</dbReference>
<dbReference type="SUPFAM" id="SSF81321">
    <property type="entry name" value="Family A G protein-coupled receptor-like"/>
    <property type="match status" value="1"/>
</dbReference>
<sequence>LEFFLSRSAQNASESPFYTVFLPVLYSVIFLLGVAGNGLMITVLLTRCRRLRITEIYLLHLAMADLMLLFTIPFDVADSATGWVFGVFVCKLNELLKSLNLICGSFLLACIGFDRYLAIVHAVPSMQSRFPRTVHLTCAVLWLICLALALPNAVFATVTQKDQSSDTLICYYHNFGIHANNWVLTSNVLHHVCFFIPLAMMSFCYTMLIFTLCKSQKSEAKKGAIRIALLVTLVFCFCWLPYNISLMIHTLRQLEVIAEDCESGKIMLQAREVTKSLGITHCCLNPFLYAFVGVRFRNEMIQLLCKLGCSRICLPLLRVHRHSRTSTSDGATTNSLVLI</sequence>
<dbReference type="AlphaFoldDB" id="A0A3Q0TFX4"/>
<dbReference type="PANTHER" id="PTHR10489:SF618">
    <property type="entry name" value="C-X-C CHEMOKINE RECEPTOR TYPE 5"/>
    <property type="match status" value="1"/>
</dbReference>
<keyword evidence="17" id="KW-1185">Reference proteome</keyword>
<evidence type="ECO:0000256" key="4">
    <source>
        <dbReference type="ARBA" id="ARBA00022692"/>
    </source>
</evidence>
<dbReference type="InterPro" id="IPR000276">
    <property type="entry name" value="GPCR_Rhodpsn"/>
</dbReference>
<feature type="domain" description="G-protein coupled receptors family 1 profile" evidence="15">
    <location>
        <begin position="36"/>
        <end position="289"/>
    </location>
</feature>
<keyword evidence="5" id="KW-0967">Endosome</keyword>
<dbReference type="GO" id="GO:0060326">
    <property type="term" value="P:cell chemotaxis"/>
    <property type="evidence" value="ECO:0007669"/>
    <property type="project" value="TreeGrafter"/>
</dbReference>
<evidence type="ECO:0000256" key="7">
    <source>
        <dbReference type="ARBA" id="ARBA00023040"/>
    </source>
</evidence>
<dbReference type="Pfam" id="PF00001">
    <property type="entry name" value="7tm_1"/>
    <property type="match status" value="1"/>
</dbReference>
<dbReference type="GO" id="GO:0016493">
    <property type="term" value="F:C-C chemokine receptor activity"/>
    <property type="evidence" value="ECO:0007669"/>
    <property type="project" value="TreeGrafter"/>
</dbReference>
<accession>A0A3Q0TFX4</accession>
<feature type="transmembrane region" description="Helical" evidence="14">
    <location>
        <begin position="188"/>
        <end position="212"/>
    </location>
</feature>
<evidence type="ECO:0000256" key="11">
    <source>
        <dbReference type="ARBA" id="ARBA00023180"/>
    </source>
</evidence>
<organism evidence="16 17">
    <name type="scientific">Amphilophus citrinellus</name>
    <name type="common">Midas cichlid</name>
    <name type="synonym">Cichlasoma citrinellum</name>
    <dbReference type="NCBI Taxonomy" id="61819"/>
    <lineage>
        <taxon>Eukaryota</taxon>
        <taxon>Metazoa</taxon>
        <taxon>Chordata</taxon>
        <taxon>Craniata</taxon>
        <taxon>Vertebrata</taxon>
        <taxon>Euteleostomi</taxon>
        <taxon>Actinopterygii</taxon>
        <taxon>Neopterygii</taxon>
        <taxon>Teleostei</taxon>
        <taxon>Neoteleostei</taxon>
        <taxon>Acanthomorphata</taxon>
        <taxon>Ovalentaria</taxon>
        <taxon>Cichlomorphae</taxon>
        <taxon>Cichliformes</taxon>
        <taxon>Cichlidae</taxon>
        <taxon>New World cichlids</taxon>
        <taxon>Cichlasomatinae</taxon>
        <taxon>Heroini</taxon>
        <taxon>Amphilophus</taxon>
    </lineage>
</organism>
<evidence type="ECO:0000313" key="16">
    <source>
        <dbReference type="Ensembl" id="ENSACIP00000031032.1"/>
    </source>
</evidence>
<dbReference type="GO" id="GO:0006955">
    <property type="term" value="P:immune response"/>
    <property type="evidence" value="ECO:0007669"/>
    <property type="project" value="TreeGrafter"/>
</dbReference>
<reference evidence="16" key="2">
    <citation type="submission" date="2025-09" db="UniProtKB">
        <authorList>
            <consortium name="Ensembl"/>
        </authorList>
    </citation>
    <scope>IDENTIFICATION</scope>
</reference>
<dbReference type="PRINTS" id="PR00237">
    <property type="entry name" value="GPCRRHODOPSN"/>
</dbReference>
<dbReference type="PROSITE" id="PS00237">
    <property type="entry name" value="G_PROTEIN_RECEP_F1_1"/>
    <property type="match status" value="1"/>
</dbReference>
<protein>
    <submittedName>
        <fullName evidence="16">C-X-C motif chemokine receptor 5</fullName>
    </submittedName>
</protein>
<name>A0A3Q0TFX4_AMPCI</name>
<dbReference type="PROSITE" id="PS50262">
    <property type="entry name" value="G_PROTEIN_RECEP_F1_2"/>
    <property type="match status" value="1"/>
</dbReference>
<evidence type="ECO:0000256" key="3">
    <source>
        <dbReference type="ARBA" id="ARBA00022475"/>
    </source>
</evidence>
<feature type="transmembrane region" description="Helical" evidence="14">
    <location>
        <begin position="224"/>
        <end position="242"/>
    </location>
</feature>
<dbReference type="PRINTS" id="PR00645">
    <property type="entry name" value="CXCCHMKINER4"/>
</dbReference>
<comment type="similarity">
    <text evidence="13">Belongs to the G-protein coupled receptor 1 family.</text>
</comment>
<evidence type="ECO:0000256" key="14">
    <source>
        <dbReference type="SAM" id="Phobius"/>
    </source>
</evidence>
<dbReference type="PRINTS" id="PR00657">
    <property type="entry name" value="CCCHEMOKINER"/>
</dbReference>
<keyword evidence="8 14" id="KW-0472">Membrane</keyword>
<keyword evidence="9" id="KW-1015">Disulfide bond</keyword>
<feature type="transmembrane region" description="Helical" evidence="14">
    <location>
        <begin position="134"/>
        <end position="158"/>
    </location>
</feature>
<evidence type="ECO:0000256" key="1">
    <source>
        <dbReference type="ARBA" id="ARBA00004412"/>
    </source>
</evidence>
<evidence type="ECO:0000256" key="2">
    <source>
        <dbReference type="ARBA" id="ARBA00004651"/>
    </source>
</evidence>
<keyword evidence="12 13" id="KW-0807">Transducer</keyword>
<dbReference type="InterPro" id="IPR000355">
    <property type="entry name" value="Chemokine_rcpt"/>
</dbReference>
<dbReference type="OMA" id="FTKNCLL"/>
<dbReference type="GeneTree" id="ENSGT01050000244848"/>
<dbReference type="GO" id="GO:0005769">
    <property type="term" value="C:early endosome"/>
    <property type="evidence" value="ECO:0007669"/>
    <property type="project" value="UniProtKB-SubCell"/>
</dbReference>
<dbReference type="InterPro" id="IPR001277">
    <property type="entry name" value="CXCR4/ACKR2"/>
</dbReference>
<keyword evidence="7 13" id="KW-0297">G-protein coupled receptor</keyword>
<keyword evidence="11" id="KW-0325">Glycoprotein</keyword>
<dbReference type="GO" id="GO:0009897">
    <property type="term" value="C:external side of plasma membrane"/>
    <property type="evidence" value="ECO:0007669"/>
    <property type="project" value="TreeGrafter"/>
</dbReference>
<evidence type="ECO:0000259" key="15">
    <source>
        <dbReference type="PROSITE" id="PS50262"/>
    </source>
</evidence>
<comment type="subcellular location">
    <subcellularLocation>
        <location evidence="2">Cell membrane</location>
        <topology evidence="2">Multi-pass membrane protein</topology>
    </subcellularLocation>
    <subcellularLocation>
        <location evidence="1">Early endosome</location>
    </subcellularLocation>
</comment>
<evidence type="ECO:0000313" key="17">
    <source>
        <dbReference type="Proteomes" id="UP000261340"/>
    </source>
</evidence>
<evidence type="ECO:0000256" key="12">
    <source>
        <dbReference type="ARBA" id="ARBA00023224"/>
    </source>
</evidence>
<evidence type="ECO:0000256" key="13">
    <source>
        <dbReference type="RuleBase" id="RU000688"/>
    </source>
</evidence>
<evidence type="ECO:0000256" key="8">
    <source>
        <dbReference type="ARBA" id="ARBA00023136"/>
    </source>
</evidence>
<keyword evidence="4 13" id="KW-0812">Transmembrane</keyword>
<keyword evidence="6 14" id="KW-1133">Transmembrane helix</keyword>
<evidence type="ECO:0000256" key="10">
    <source>
        <dbReference type="ARBA" id="ARBA00023170"/>
    </source>
</evidence>